<gene>
    <name evidence="1" type="ORF">GRF29_28g522045</name>
</gene>
<keyword evidence="2" id="KW-1185">Reference proteome</keyword>
<dbReference type="AlphaFoldDB" id="A0AAN6RJT8"/>
<proteinExistence type="predicted"/>
<name>A0AAN6RJT8_9PLEO</name>
<dbReference type="EMBL" id="WVTA01000004">
    <property type="protein sequence ID" value="KAK3213636.1"/>
    <property type="molecule type" value="Genomic_DNA"/>
</dbReference>
<reference evidence="1 2" key="1">
    <citation type="submission" date="2021-02" db="EMBL/GenBank/DDBJ databases">
        <title>Genome assembly of Pseudopithomyces chartarum.</title>
        <authorList>
            <person name="Jauregui R."/>
            <person name="Singh J."/>
            <person name="Voisey C."/>
        </authorList>
    </citation>
    <scope>NUCLEOTIDE SEQUENCE [LARGE SCALE GENOMIC DNA]</scope>
    <source>
        <strain evidence="1 2">AGR01</strain>
    </source>
</reference>
<accession>A0AAN6RJT8</accession>
<organism evidence="1 2">
    <name type="scientific">Pseudopithomyces chartarum</name>
    <dbReference type="NCBI Taxonomy" id="1892770"/>
    <lineage>
        <taxon>Eukaryota</taxon>
        <taxon>Fungi</taxon>
        <taxon>Dikarya</taxon>
        <taxon>Ascomycota</taxon>
        <taxon>Pezizomycotina</taxon>
        <taxon>Dothideomycetes</taxon>
        <taxon>Pleosporomycetidae</taxon>
        <taxon>Pleosporales</taxon>
        <taxon>Massarineae</taxon>
        <taxon>Didymosphaeriaceae</taxon>
        <taxon>Pseudopithomyces</taxon>
    </lineage>
</organism>
<comment type="caution">
    <text evidence="1">The sequence shown here is derived from an EMBL/GenBank/DDBJ whole genome shotgun (WGS) entry which is preliminary data.</text>
</comment>
<sequence length="391" mass="43740">MPPRIPLTARPHNTHIKSHMSARKVIQSTLTRHLTTSRPNMPTSELVIGALRPDVAKQGLAHIRKDVPPIFNKVQGLLSNHIAHVVKFNGEDVSSEYKPILTLEWDNPSHFHSFYPASEDFKSFAGVFAPYAAAKAQPMLFEPVEGSAKFEEVFSKGGAQIVVARDAGGKKDEVSGAWRKVLEKVNGEGLVGEWSGWGIEEAEGTWAAVLGWRSVEEIDGSVGEEVEKLRGVVKLEEITQRSDERVGVDEPAQFLMPVIIIRHLGKLQTERANVRKVRWRYASGECNKVPGILEDELRLRVQNGNGFDVRKATCLEQRQRQPGWKDWKTWADCLEIAEIRRYLELELACPSLDLVEAMPVVGIDPGGADENGSCVEQDVFEYRASNLKREF</sequence>
<evidence type="ECO:0000313" key="2">
    <source>
        <dbReference type="Proteomes" id="UP001280581"/>
    </source>
</evidence>
<evidence type="ECO:0000313" key="1">
    <source>
        <dbReference type="EMBL" id="KAK3213636.1"/>
    </source>
</evidence>
<dbReference type="Proteomes" id="UP001280581">
    <property type="component" value="Unassembled WGS sequence"/>
</dbReference>
<protein>
    <submittedName>
        <fullName evidence="1">Uncharacterized protein</fullName>
    </submittedName>
</protein>